<dbReference type="SUPFAM" id="SSF109604">
    <property type="entry name" value="HD-domain/PDEase-like"/>
    <property type="match status" value="1"/>
</dbReference>
<dbReference type="PANTHER" id="PTHR38659:SF1">
    <property type="entry name" value="METAL DEPENDENT PHOSPHOHYDROLASE"/>
    <property type="match status" value="1"/>
</dbReference>
<dbReference type="PANTHER" id="PTHR38659">
    <property type="entry name" value="METAL-DEPENDENT PHOSPHOHYDROLASE"/>
    <property type="match status" value="1"/>
</dbReference>
<keyword evidence="2" id="KW-0378">Hydrolase</keyword>
<reference evidence="2 3" key="1">
    <citation type="submission" date="2018-06" db="EMBL/GenBank/DDBJ databases">
        <title>Extensive metabolic versatility and redundancy in microbially diverse, dynamic hydrothermal sediments.</title>
        <authorList>
            <person name="Dombrowski N."/>
            <person name="Teske A."/>
            <person name="Baker B.J."/>
        </authorList>
    </citation>
    <scope>NUCLEOTIDE SEQUENCE [LARGE SCALE GENOMIC DNA]</scope>
    <source>
        <strain evidence="2">B10_G13</strain>
    </source>
</reference>
<dbReference type="NCBIfam" id="TIGR00277">
    <property type="entry name" value="HDIG"/>
    <property type="match status" value="1"/>
</dbReference>
<proteinExistence type="predicted"/>
<sequence>MRNKIYDILKEKYKNNSNLFKHMLAVEACMSELAKYFNENIEKWQIAGLIHDYDYLETKDNIEKHGKLTVNKFRGIVDDDILHAVEAHSGNIERKNLMDKALFSCDPLTGLIVASTLMHPTRKIENVDVKFVLNRFKEKRFAAGANRESIRDCETMGISLKDFIEICLNSMKAISKEIGL</sequence>
<organism evidence="2 3">
    <name type="scientific">candidate division TA06 bacterium</name>
    <dbReference type="NCBI Taxonomy" id="2250710"/>
    <lineage>
        <taxon>Bacteria</taxon>
        <taxon>Bacteria division TA06</taxon>
    </lineage>
</organism>
<comment type="caution">
    <text evidence="2">The sequence shown here is derived from an EMBL/GenBank/DDBJ whole genome shotgun (WGS) entry which is preliminary data.</text>
</comment>
<dbReference type="EMBL" id="QNBD01000097">
    <property type="protein sequence ID" value="RKX71275.1"/>
    <property type="molecule type" value="Genomic_DNA"/>
</dbReference>
<evidence type="ECO:0000259" key="1">
    <source>
        <dbReference type="Pfam" id="PF01966"/>
    </source>
</evidence>
<dbReference type="Gene3D" id="1.10.3210.10">
    <property type="entry name" value="Hypothetical protein af1432"/>
    <property type="match status" value="1"/>
</dbReference>
<dbReference type="InterPro" id="IPR003607">
    <property type="entry name" value="HD/PDEase_dom"/>
</dbReference>
<protein>
    <submittedName>
        <fullName evidence="2">Phosphohydrolase</fullName>
    </submittedName>
</protein>
<evidence type="ECO:0000313" key="3">
    <source>
        <dbReference type="Proteomes" id="UP000271125"/>
    </source>
</evidence>
<evidence type="ECO:0000313" key="2">
    <source>
        <dbReference type="EMBL" id="RKX71275.1"/>
    </source>
</evidence>
<gene>
    <name evidence="2" type="ORF">DRP43_02620</name>
</gene>
<accession>A0A660SKA0</accession>
<dbReference type="InterPro" id="IPR006674">
    <property type="entry name" value="HD_domain"/>
</dbReference>
<dbReference type="GO" id="GO:0016787">
    <property type="term" value="F:hydrolase activity"/>
    <property type="evidence" value="ECO:0007669"/>
    <property type="project" value="UniProtKB-KW"/>
</dbReference>
<name>A0A660SKA0_UNCT6</name>
<dbReference type="Pfam" id="PF01966">
    <property type="entry name" value="HD"/>
    <property type="match status" value="1"/>
</dbReference>
<dbReference type="InterPro" id="IPR006675">
    <property type="entry name" value="HDIG_dom"/>
</dbReference>
<dbReference type="Proteomes" id="UP000271125">
    <property type="component" value="Unassembled WGS sequence"/>
</dbReference>
<feature type="domain" description="HD" evidence="1">
    <location>
        <begin position="20"/>
        <end position="95"/>
    </location>
</feature>
<dbReference type="AlphaFoldDB" id="A0A660SKA0"/>
<dbReference type="CDD" id="cd00077">
    <property type="entry name" value="HDc"/>
    <property type="match status" value="1"/>
</dbReference>